<feature type="region of interest" description="Disordered" evidence="8">
    <location>
        <begin position="325"/>
        <end position="349"/>
    </location>
</feature>
<evidence type="ECO:0000256" key="4">
    <source>
        <dbReference type="ARBA" id="ARBA00022448"/>
    </source>
</evidence>
<evidence type="ECO:0000313" key="9">
    <source>
        <dbReference type="EMBL" id="OXG12928.1"/>
    </source>
</evidence>
<keyword evidence="4" id="KW-0813">Transport</keyword>
<evidence type="ECO:0000256" key="2">
    <source>
        <dbReference type="ARBA" id="ARBA00006653"/>
    </source>
</evidence>
<evidence type="ECO:0000256" key="5">
    <source>
        <dbReference type="ARBA" id="ARBA00022927"/>
    </source>
</evidence>
<evidence type="ECO:0000256" key="7">
    <source>
        <dbReference type="ARBA" id="ARBA00023136"/>
    </source>
</evidence>
<dbReference type="GO" id="GO:0006891">
    <property type="term" value="P:intra-Golgi vesicle-mediated transport"/>
    <property type="evidence" value="ECO:0007669"/>
    <property type="project" value="InterPro"/>
</dbReference>
<dbReference type="PANTHER" id="PTHR31658">
    <property type="entry name" value="CONSERVED OLIGOMERIC GOLGI COMPLEX SUBUNIT 1"/>
    <property type="match status" value="1"/>
</dbReference>
<feature type="region of interest" description="Disordered" evidence="8">
    <location>
        <begin position="687"/>
        <end position="706"/>
    </location>
</feature>
<feature type="compositionally biased region" description="Polar residues" evidence="8">
    <location>
        <begin position="984"/>
        <end position="998"/>
    </location>
</feature>
<feature type="compositionally biased region" description="Polar residues" evidence="8">
    <location>
        <begin position="53"/>
        <end position="72"/>
    </location>
</feature>
<dbReference type="AlphaFoldDB" id="A0A854Q9H7"/>
<feature type="region of interest" description="Disordered" evidence="8">
    <location>
        <begin position="871"/>
        <end position="894"/>
    </location>
</feature>
<evidence type="ECO:0000256" key="6">
    <source>
        <dbReference type="ARBA" id="ARBA00023034"/>
    </source>
</evidence>
<protein>
    <recommendedName>
        <fullName evidence="3">Conserved oligomeric Golgi complex subunit 1</fullName>
    </recommendedName>
</protein>
<sequence length="1130" mass="125143">MSTRRSSAGPVHYPSAPGFPLPQSPSSSFRPNHVPSYSIPPPPIPEFDRRISSRGSYTPSIAPSIAGTSTGSVLGRASGPGRKRRQKEANGKSADNKEDWADIEPDEVFRRLPVREVKRVEAKMRGEALNKQSELRAMVGARYRDLLTSATQITSLRSSSLRLSENLKQIVQSCQNPEPAAENDEENASIQSQGEEFVQMLPVASHMKLLLDAPEALYAYLSHGTYLNSAFLWLIARVVKEGLANMPEDASRMYLPLMQKQWENITPLRSQISQRASSSLRVWEKAEPRTTCETLLSVILLDNLPLSEALTLFLSQRGKALREILHHPSFSQTPNKRRPRAGSRAQPPPAIRESITRTLLDALRCMLETASTAHLIFDKRKGTEGNGKANENGESMLDEMIRLVQKGEAIPTVTTTTSHPMPHRHNSGSSATANTHQRRASRLVSISLPMPPATSTSALSRPPVSTPEILSHLPASQILLRHLPTEITGFTPFITPSAPPHLSETLRTWQAECVGVLKAALPSWLEDLKDVSDIWHVRGSFIDLLEKQKQAQTSTCAPKERIVQDELEEEWSRRIKAIWDEKLSDVVNMVDRLVREGVEKVYKTDDEKHPEGLLFTDLALPFENISFTLSSASSLSDSSLSTSIATNLHKTDPFAGFRATIQKRIARRTPVLDETLSALEASAKSIQRDNVVHPSPSSSSSAGKGLPENLYKAYGKKVKGTLDELVKRLDKVLDSVEEIISAAASEDEEGNQRKEKEKEVEGEVYVGRVALYLAKKSTFLQDLSGMDLQDITSYKDENVVSALLQVHTKSTKKWKTAAIREALRKLGPLFSEYRGSQEIRANWQGAYPTTPSGEIMVALRSLCDASKALGIPPPSLSASCTPVSGKSEEAKGEGDVVEDLVKSFVQEVRKLKGWERLLIWEEEGEKSEPMEMEEVREGKSEGKEGKTGDKGEKTEEEQEMREEREEKEGNTHKGEKEEKKDSQSRTPRPVTQPSQGPESLLQSVLDLSFLNLIANQPDHTSTLVSKIPVEHAEFKEKLQVVLEESLKRVQLLIYPIVAHLPVSVISSSSEPLTTRPGAGVGYHRNSYDKNRILLRFGPPENKKTGAAAEFRSPLAVAKPGKRMGLLSVDD</sequence>
<comment type="subcellular location">
    <subcellularLocation>
        <location evidence="1">Golgi apparatus membrane</location>
        <topology evidence="1">Peripheral membrane protein</topology>
    </subcellularLocation>
</comment>
<dbReference type="OrthoDB" id="46189at2759"/>
<dbReference type="PANTHER" id="PTHR31658:SF0">
    <property type="entry name" value="CONSERVED OLIGOMERIC GOLGI COMPLEX SUBUNIT 1"/>
    <property type="match status" value="1"/>
</dbReference>
<reference evidence="9 10" key="1">
    <citation type="submission" date="2017-06" db="EMBL/GenBank/DDBJ databases">
        <title>Global population genomics of the pathogenic fungus Cryptococcus neoformans var. grubii.</title>
        <authorList>
            <person name="Cuomo C."/>
            <person name="Litvintseva A."/>
            <person name="Chen Y."/>
            <person name="Young S."/>
            <person name="Zeng Q."/>
            <person name="Chapman S."/>
            <person name="Gujja S."/>
            <person name="Saif S."/>
            <person name="Birren B."/>
        </authorList>
    </citation>
    <scope>NUCLEOTIDE SEQUENCE [LARGE SCALE GENOMIC DNA]</scope>
    <source>
        <strain evidence="9 10">Tu259-1</strain>
    </source>
</reference>
<evidence type="ECO:0000256" key="1">
    <source>
        <dbReference type="ARBA" id="ARBA00004395"/>
    </source>
</evidence>
<dbReference type="GO" id="GO:0000139">
    <property type="term" value="C:Golgi membrane"/>
    <property type="evidence" value="ECO:0007669"/>
    <property type="project" value="UniProtKB-SubCell"/>
</dbReference>
<evidence type="ECO:0000256" key="3">
    <source>
        <dbReference type="ARBA" id="ARBA00020978"/>
    </source>
</evidence>
<keyword evidence="7" id="KW-0472">Membrane</keyword>
<dbReference type="GO" id="GO:0015031">
    <property type="term" value="P:protein transport"/>
    <property type="evidence" value="ECO:0007669"/>
    <property type="project" value="UniProtKB-KW"/>
</dbReference>
<dbReference type="InterPro" id="IPR033370">
    <property type="entry name" value="COG1"/>
</dbReference>
<dbReference type="Pfam" id="PF08700">
    <property type="entry name" value="VPS51_Exo84_N"/>
    <property type="match status" value="1"/>
</dbReference>
<evidence type="ECO:0000256" key="8">
    <source>
        <dbReference type="SAM" id="MobiDB-lite"/>
    </source>
</evidence>
<proteinExistence type="inferred from homology"/>
<dbReference type="Proteomes" id="UP000199727">
    <property type="component" value="Unassembled WGS sequence"/>
</dbReference>
<dbReference type="GO" id="GO:0017119">
    <property type="term" value="C:Golgi transport complex"/>
    <property type="evidence" value="ECO:0007669"/>
    <property type="project" value="InterPro"/>
</dbReference>
<name>A0A854Q9H7_CRYNE</name>
<feature type="compositionally biased region" description="Basic and acidic residues" evidence="8">
    <location>
        <begin position="926"/>
        <end position="953"/>
    </location>
</feature>
<feature type="region of interest" description="Disordered" evidence="8">
    <location>
        <begin position="1"/>
        <end position="99"/>
    </location>
</feature>
<feature type="compositionally biased region" description="Basic and acidic residues" evidence="8">
    <location>
        <begin position="961"/>
        <end position="983"/>
    </location>
</feature>
<accession>A0A854Q9H7</accession>
<keyword evidence="6" id="KW-0333">Golgi apparatus</keyword>
<feature type="region of interest" description="Disordered" evidence="8">
    <location>
        <begin position="925"/>
        <end position="998"/>
    </location>
</feature>
<comment type="similarity">
    <text evidence="2">Belongs to the COG1 family.</text>
</comment>
<dbReference type="EMBL" id="AMKT01000083">
    <property type="protein sequence ID" value="OXG12928.1"/>
    <property type="molecule type" value="Genomic_DNA"/>
</dbReference>
<comment type="caution">
    <text evidence="9">The sequence shown here is derived from an EMBL/GenBank/DDBJ whole genome shotgun (WGS) entry which is preliminary data.</text>
</comment>
<feature type="region of interest" description="Disordered" evidence="8">
    <location>
        <begin position="413"/>
        <end position="439"/>
    </location>
</feature>
<evidence type="ECO:0000313" key="10">
    <source>
        <dbReference type="Proteomes" id="UP000199727"/>
    </source>
</evidence>
<feature type="compositionally biased region" description="Basic and acidic residues" evidence="8">
    <location>
        <begin position="87"/>
        <end position="99"/>
    </location>
</feature>
<keyword evidence="5" id="KW-0653">Protein transport</keyword>
<organism evidence="9 10">
    <name type="scientific">Cryptococcus neoformans Tu259-1</name>
    <dbReference type="NCBI Taxonomy" id="1230072"/>
    <lineage>
        <taxon>Eukaryota</taxon>
        <taxon>Fungi</taxon>
        <taxon>Dikarya</taxon>
        <taxon>Basidiomycota</taxon>
        <taxon>Agaricomycotina</taxon>
        <taxon>Tremellomycetes</taxon>
        <taxon>Tremellales</taxon>
        <taxon>Cryptococcaceae</taxon>
        <taxon>Cryptococcus</taxon>
        <taxon>Cryptococcus neoformans species complex</taxon>
    </lineage>
</organism>
<gene>
    <name evidence="9" type="ORF">C361_06116</name>
</gene>